<gene>
    <name evidence="1" type="ORF">IAC79_06030</name>
</gene>
<protein>
    <recommendedName>
        <fullName evidence="3">Outer membrane protein assembly factor BamE</fullName>
    </recommendedName>
</protein>
<dbReference type="AlphaFoldDB" id="A0A9D1NP39"/>
<reference evidence="1" key="1">
    <citation type="submission" date="2020-10" db="EMBL/GenBank/DDBJ databases">
        <authorList>
            <person name="Gilroy R."/>
        </authorList>
    </citation>
    <scope>NUCLEOTIDE SEQUENCE</scope>
    <source>
        <strain evidence="1">35461</strain>
    </source>
</reference>
<proteinExistence type="predicted"/>
<evidence type="ECO:0000313" key="2">
    <source>
        <dbReference type="Proteomes" id="UP000886845"/>
    </source>
</evidence>
<dbReference type="Proteomes" id="UP000886845">
    <property type="component" value="Unassembled WGS sequence"/>
</dbReference>
<dbReference type="EMBL" id="DVOR01000194">
    <property type="protein sequence ID" value="HIV09651.1"/>
    <property type="molecule type" value="Genomic_DNA"/>
</dbReference>
<accession>A0A9D1NP39</accession>
<reference evidence="1" key="2">
    <citation type="journal article" date="2021" name="PeerJ">
        <title>Extensive microbial diversity within the chicken gut microbiome revealed by metagenomics and culture.</title>
        <authorList>
            <person name="Gilroy R."/>
            <person name="Ravi A."/>
            <person name="Getino M."/>
            <person name="Pursley I."/>
            <person name="Horton D.L."/>
            <person name="Alikhan N.F."/>
            <person name="Baker D."/>
            <person name="Gharbi K."/>
            <person name="Hall N."/>
            <person name="Watson M."/>
            <person name="Adriaenssens E.M."/>
            <person name="Foster-Nyarko E."/>
            <person name="Jarju S."/>
            <person name="Secka A."/>
            <person name="Antonio M."/>
            <person name="Oren A."/>
            <person name="Chaudhuri R.R."/>
            <person name="La Ragione R."/>
            <person name="Hildebrand F."/>
            <person name="Pallen M.J."/>
        </authorList>
    </citation>
    <scope>NUCLEOTIDE SEQUENCE</scope>
    <source>
        <strain evidence="1">35461</strain>
    </source>
</reference>
<organism evidence="1 2">
    <name type="scientific">Candidatus Spyradenecus faecavium</name>
    <dbReference type="NCBI Taxonomy" id="2840947"/>
    <lineage>
        <taxon>Bacteria</taxon>
        <taxon>Pseudomonadati</taxon>
        <taxon>Lentisphaerota</taxon>
        <taxon>Lentisphaeria</taxon>
        <taxon>Lentisphaerales</taxon>
        <taxon>Lentisphaeraceae</taxon>
        <taxon>Lentisphaeraceae incertae sedis</taxon>
        <taxon>Candidatus Spyradenecus</taxon>
    </lineage>
</organism>
<evidence type="ECO:0008006" key="3">
    <source>
        <dbReference type="Google" id="ProtNLM"/>
    </source>
</evidence>
<name>A0A9D1NP39_9BACT</name>
<comment type="caution">
    <text evidence="1">The sequence shown here is derived from an EMBL/GenBank/DDBJ whole genome shotgun (WGS) entry which is preliminary data.</text>
</comment>
<evidence type="ECO:0000313" key="1">
    <source>
        <dbReference type="EMBL" id="HIV09651.1"/>
    </source>
</evidence>
<sequence>MAFRGVSAVRAWAVLLAAALCGGCSFSRVRTNPEVAGLETAWIVPGETTYREVVGRLGMPPPVGSADSAPAYVSDDTLHWVSTDSRIFELKVGYVVSPIFRRSRTVAADDVLIRFDEAGRVRLVSRTRRRGGETTVLDFREARP</sequence>